<reference evidence="3" key="1">
    <citation type="submission" date="2017-08" db="EMBL/GenBank/DDBJ databases">
        <authorList>
            <person name="Varghese N."/>
            <person name="Submissions S."/>
        </authorList>
    </citation>
    <scope>NUCLEOTIDE SEQUENCE [LARGE SCALE GENOMIC DNA]</scope>
    <source>
        <strain evidence="3">USBA17B2</strain>
    </source>
</reference>
<dbReference type="EMBL" id="OBQK01000005">
    <property type="protein sequence ID" value="SOC55379.1"/>
    <property type="molecule type" value="Genomic_DNA"/>
</dbReference>
<proteinExistence type="predicted"/>
<dbReference type="AlphaFoldDB" id="A0A285VMT4"/>
<feature type="region of interest" description="Disordered" evidence="1">
    <location>
        <begin position="141"/>
        <end position="160"/>
    </location>
</feature>
<evidence type="ECO:0000313" key="2">
    <source>
        <dbReference type="EMBL" id="SOC55379.1"/>
    </source>
</evidence>
<protein>
    <recommendedName>
        <fullName evidence="4">Tellurite resistance protein TerB</fullName>
    </recommendedName>
</protein>
<keyword evidence="3" id="KW-1185">Reference proteome</keyword>
<name>A0A285VMT4_9MICO</name>
<accession>A0A285VMT4</accession>
<sequence length="160" mass="16756">MTDDTSQPGSTPFTDDEHELIRRSAFGAIALVSRSDPGFFSMFKESMAGSKALQEAPEGVKALLSEGGFPTPPAGSPEEVEETLLADLGQTMRVLRAKAPSQAQAYRDVILAASDRVAAASDGVAAEEQQMIEKIRAALSDGIAGDPPVGDTAVDAPRHD</sequence>
<organism evidence="2 3">
    <name type="scientific">Ornithinimicrobium cerasi</name>
    <dbReference type="NCBI Taxonomy" id="2248773"/>
    <lineage>
        <taxon>Bacteria</taxon>
        <taxon>Bacillati</taxon>
        <taxon>Actinomycetota</taxon>
        <taxon>Actinomycetes</taxon>
        <taxon>Micrococcales</taxon>
        <taxon>Ornithinimicrobiaceae</taxon>
        <taxon>Ornithinimicrobium</taxon>
    </lineage>
</organism>
<evidence type="ECO:0000256" key="1">
    <source>
        <dbReference type="SAM" id="MobiDB-lite"/>
    </source>
</evidence>
<dbReference type="RefSeq" id="WP_097187973.1">
    <property type="nucleotide sequence ID" value="NZ_OBQK01000005.1"/>
</dbReference>
<evidence type="ECO:0000313" key="3">
    <source>
        <dbReference type="Proteomes" id="UP000219688"/>
    </source>
</evidence>
<gene>
    <name evidence="2" type="ORF">SAMN05421879_10554</name>
</gene>
<dbReference type="Proteomes" id="UP000219688">
    <property type="component" value="Unassembled WGS sequence"/>
</dbReference>
<evidence type="ECO:0008006" key="4">
    <source>
        <dbReference type="Google" id="ProtNLM"/>
    </source>
</evidence>